<gene>
    <name evidence="7" type="ORF">SAMN05216462_0040</name>
</gene>
<evidence type="ECO:0000256" key="4">
    <source>
        <dbReference type="ARBA" id="ARBA00022679"/>
    </source>
</evidence>
<evidence type="ECO:0000256" key="3">
    <source>
        <dbReference type="ARBA" id="ARBA00022519"/>
    </source>
</evidence>
<proteinExistence type="predicted"/>
<evidence type="ECO:0000256" key="1">
    <source>
        <dbReference type="ARBA" id="ARBA00004533"/>
    </source>
</evidence>
<dbReference type="CDD" id="cd07984">
    <property type="entry name" value="LPLAT_LABLAT-like"/>
    <property type="match status" value="1"/>
</dbReference>
<dbReference type="Pfam" id="PF03279">
    <property type="entry name" value="Lip_A_acyltrans"/>
    <property type="match status" value="1"/>
</dbReference>
<evidence type="ECO:0000313" key="8">
    <source>
        <dbReference type="Proteomes" id="UP000182257"/>
    </source>
</evidence>
<keyword evidence="5" id="KW-0472">Membrane</keyword>
<keyword evidence="6" id="KW-0012">Acyltransferase</keyword>
<dbReference type="RefSeq" id="WP_074759726.1">
    <property type="nucleotide sequence ID" value="NZ_FNRF01000001.1"/>
</dbReference>
<protein>
    <submittedName>
        <fullName evidence="7">KDO2-lipid IV(A) lauroyltransferase</fullName>
    </submittedName>
</protein>
<name>A0A1H3X2E5_XYLRU</name>
<sequence>MKVLYFIVLAVWYVFSLLPLRVHYLISDLLFWLLYGVLGYRKKVIRRNIKESFPEKTDDERYRIERGFYHFFCDYIVESVKLMTMTPENLKRRMVFKGAEQVDKVIESGQSCVVYLGHLCNWEWVTSLPLWLSPKAQCGQIYHPIENKDFDRLFLKSRQRMGAVCIPMQDTLRKMVEFRRAKQPVVIGFISDQKPHWVNIHHWIDFLHHDTPVLTGTERIAKKMNYAVFFLDVRRVKRGYYEAEFIPMTCEPQQLKDYELTDMYFDLLEKSIKRAPEFWLWSHDRWKRTRAEFNERYEVIDGKVIAKDHPDNKPAPPKKPWYKF</sequence>
<evidence type="ECO:0000256" key="5">
    <source>
        <dbReference type="ARBA" id="ARBA00023136"/>
    </source>
</evidence>
<dbReference type="GO" id="GO:0009247">
    <property type="term" value="P:glycolipid biosynthetic process"/>
    <property type="evidence" value="ECO:0007669"/>
    <property type="project" value="UniProtKB-ARBA"/>
</dbReference>
<keyword evidence="2" id="KW-1003">Cell membrane</keyword>
<organism evidence="7 8">
    <name type="scientific">Xylanibacter ruminicola</name>
    <name type="common">Prevotella ruminicola</name>
    <dbReference type="NCBI Taxonomy" id="839"/>
    <lineage>
        <taxon>Bacteria</taxon>
        <taxon>Pseudomonadati</taxon>
        <taxon>Bacteroidota</taxon>
        <taxon>Bacteroidia</taxon>
        <taxon>Bacteroidales</taxon>
        <taxon>Prevotellaceae</taxon>
        <taxon>Xylanibacter</taxon>
    </lineage>
</organism>
<comment type="subcellular location">
    <subcellularLocation>
        <location evidence="1">Cell inner membrane</location>
    </subcellularLocation>
</comment>
<evidence type="ECO:0000256" key="2">
    <source>
        <dbReference type="ARBA" id="ARBA00022475"/>
    </source>
</evidence>
<keyword evidence="3" id="KW-0997">Cell inner membrane</keyword>
<dbReference type="PANTHER" id="PTHR30606:SF10">
    <property type="entry name" value="PHOSPHATIDYLINOSITOL MANNOSIDE ACYLTRANSFERASE"/>
    <property type="match status" value="1"/>
</dbReference>
<dbReference type="InterPro" id="IPR004960">
    <property type="entry name" value="LipA_acyltrans"/>
</dbReference>
<evidence type="ECO:0000256" key="6">
    <source>
        <dbReference type="ARBA" id="ARBA00023315"/>
    </source>
</evidence>
<dbReference type="GO" id="GO:0005886">
    <property type="term" value="C:plasma membrane"/>
    <property type="evidence" value="ECO:0007669"/>
    <property type="project" value="UniProtKB-SubCell"/>
</dbReference>
<accession>A0A1H3X2E5</accession>
<dbReference type="OrthoDB" id="9801955at2"/>
<dbReference type="GO" id="GO:0016746">
    <property type="term" value="F:acyltransferase activity"/>
    <property type="evidence" value="ECO:0007669"/>
    <property type="project" value="UniProtKB-KW"/>
</dbReference>
<dbReference type="PANTHER" id="PTHR30606">
    <property type="entry name" value="LIPID A BIOSYNTHESIS LAUROYL ACYLTRANSFERASE"/>
    <property type="match status" value="1"/>
</dbReference>
<dbReference type="EMBL" id="FNRF01000001">
    <property type="protein sequence ID" value="SDZ93579.1"/>
    <property type="molecule type" value="Genomic_DNA"/>
</dbReference>
<dbReference type="AlphaFoldDB" id="A0A1H3X2E5"/>
<reference evidence="7 8" key="1">
    <citation type="submission" date="2016-10" db="EMBL/GenBank/DDBJ databases">
        <authorList>
            <person name="de Groot N.N."/>
        </authorList>
    </citation>
    <scope>NUCLEOTIDE SEQUENCE [LARGE SCALE GENOMIC DNA]</scope>
    <source>
        <strain evidence="7 8">D31d</strain>
    </source>
</reference>
<keyword evidence="4 7" id="KW-0808">Transferase</keyword>
<evidence type="ECO:0000313" key="7">
    <source>
        <dbReference type="EMBL" id="SDZ93579.1"/>
    </source>
</evidence>
<dbReference type="Proteomes" id="UP000182257">
    <property type="component" value="Unassembled WGS sequence"/>
</dbReference>